<feature type="domain" description="F-box" evidence="1">
    <location>
        <begin position="11"/>
        <end position="50"/>
    </location>
</feature>
<dbReference type="Proteomes" id="UP000251960">
    <property type="component" value="Chromosome 8"/>
</dbReference>
<evidence type="ECO:0000313" key="4">
    <source>
        <dbReference type="Proteomes" id="UP000251960"/>
    </source>
</evidence>
<sequence length="382" mass="42173">MASPPPDLLIDDATAEILLRLPPDDPACLVRASLVCKAWRELLSSPIFLRRYRRFHGAPPLLGFLYNIYDERPCARFVVAADAATTFPFSAPAFDQFDLWFIECRHGRALLQTFERHAPARLVVWDLITGDQQHIPMPVPGYPYFCRTAAVLCAADGCDHLDCHGGPYLVVVIGAYEEDTLRWASVYSSETGVWTTSSSIQIDAYVEQRPSLLAGDALYFSAQEGKIIVKYDLNGQSLHVINAPDMFEPTEGIAVTVEDGGLGLAGVKDGNLHLWSWQAGPGGIAEWVQGRIVKLRTLFPILKPLDSLDVIGFQEGTDTIFISIDMEVFAVTLRSEQVKKVGKTGSKYAMAPYVSFYTPGTGLVLFFNISCKGQIAITMKMQ</sequence>
<protein>
    <submittedName>
        <fullName evidence="3">Uncharacterized protein</fullName>
    </submittedName>
</protein>
<reference evidence="3 4" key="1">
    <citation type="journal article" date="2018" name="Nat. Genet.">
        <title>Extensive intraspecific gene order and gene structural variations between Mo17 and other maize genomes.</title>
        <authorList>
            <person name="Sun S."/>
            <person name="Zhou Y."/>
            <person name="Chen J."/>
            <person name="Shi J."/>
            <person name="Zhao H."/>
            <person name="Zhao H."/>
            <person name="Song W."/>
            <person name="Zhang M."/>
            <person name="Cui Y."/>
            <person name="Dong X."/>
            <person name="Liu H."/>
            <person name="Ma X."/>
            <person name="Jiao Y."/>
            <person name="Wang B."/>
            <person name="Wei X."/>
            <person name="Stein J.C."/>
            <person name="Glaubitz J.C."/>
            <person name="Lu F."/>
            <person name="Yu G."/>
            <person name="Liang C."/>
            <person name="Fengler K."/>
            <person name="Li B."/>
            <person name="Rafalski A."/>
            <person name="Schnable P.S."/>
            <person name="Ware D.H."/>
            <person name="Buckler E.S."/>
            <person name="Lai J."/>
        </authorList>
    </citation>
    <scope>NUCLEOTIDE SEQUENCE [LARGE SCALE GENOMIC DNA]</scope>
    <source>
        <strain evidence="4">cv. Missouri 17</strain>
        <tissue evidence="3">Seedling</tissue>
    </source>
</reference>
<dbReference type="Pfam" id="PF23635">
    <property type="entry name" value="Beta-prop_AT5G49610-like"/>
    <property type="match status" value="1"/>
</dbReference>
<organism evidence="3">
    <name type="scientific">Zea mays</name>
    <name type="common">Maize</name>
    <dbReference type="NCBI Taxonomy" id="4577"/>
    <lineage>
        <taxon>Eukaryota</taxon>
        <taxon>Viridiplantae</taxon>
        <taxon>Streptophyta</taxon>
        <taxon>Embryophyta</taxon>
        <taxon>Tracheophyta</taxon>
        <taxon>Spermatophyta</taxon>
        <taxon>Magnoliopsida</taxon>
        <taxon>Liliopsida</taxon>
        <taxon>Poales</taxon>
        <taxon>Poaceae</taxon>
        <taxon>PACMAD clade</taxon>
        <taxon>Panicoideae</taxon>
        <taxon>Andropogonodae</taxon>
        <taxon>Andropogoneae</taxon>
        <taxon>Tripsacinae</taxon>
        <taxon>Zea</taxon>
    </lineage>
</organism>
<dbReference type="InterPro" id="IPR036047">
    <property type="entry name" value="F-box-like_dom_sf"/>
</dbReference>
<dbReference type="Pfam" id="PF00646">
    <property type="entry name" value="F-box"/>
    <property type="match status" value="1"/>
</dbReference>
<comment type="caution">
    <text evidence="3">The sequence shown here is derived from an EMBL/GenBank/DDBJ whole genome shotgun (WGS) entry which is preliminary data.</text>
</comment>
<accession>A0A3L6DSC1</accession>
<dbReference type="SUPFAM" id="SSF50965">
    <property type="entry name" value="Galactose oxidase, central domain"/>
    <property type="match status" value="1"/>
</dbReference>
<accession>A0A3L6DS28</accession>
<dbReference type="InterPro" id="IPR056594">
    <property type="entry name" value="AT5G49610-like_b-prop"/>
</dbReference>
<dbReference type="EMBL" id="NCVQ01000009">
    <property type="protein sequence ID" value="PWZ11504.1"/>
    <property type="molecule type" value="Genomic_DNA"/>
</dbReference>
<dbReference type="EMBL" id="NCVQ01000009">
    <property type="protein sequence ID" value="PWZ11505.1"/>
    <property type="molecule type" value="Genomic_DNA"/>
</dbReference>
<dbReference type="Gene3D" id="1.20.1280.50">
    <property type="match status" value="1"/>
</dbReference>
<evidence type="ECO:0000313" key="3">
    <source>
        <dbReference type="EMBL" id="PWZ11505.1"/>
    </source>
</evidence>
<proteinExistence type="predicted"/>
<dbReference type="InterPro" id="IPR001810">
    <property type="entry name" value="F-box_dom"/>
</dbReference>
<dbReference type="AlphaFoldDB" id="A0A3L6DS28"/>
<name>A0A3L6DS28_MAIZE</name>
<evidence type="ECO:0000259" key="1">
    <source>
        <dbReference type="Pfam" id="PF00646"/>
    </source>
</evidence>
<dbReference type="PANTHER" id="PTHR32133">
    <property type="entry name" value="OS07G0120400 PROTEIN"/>
    <property type="match status" value="1"/>
</dbReference>
<gene>
    <name evidence="3" type="ORF">Zm00014a_005088</name>
</gene>
<dbReference type="SUPFAM" id="SSF81383">
    <property type="entry name" value="F-box domain"/>
    <property type="match status" value="1"/>
</dbReference>
<evidence type="ECO:0000259" key="2">
    <source>
        <dbReference type="Pfam" id="PF23635"/>
    </source>
</evidence>
<dbReference type="ExpressionAtlas" id="A0A3L6DS28">
    <property type="expression patterns" value="baseline and differential"/>
</dbReference>
<feature type="domain" description="F-box protein AT5G49610-like beta-propeller" evidence="2">
    <location>
        <begin position="102"/>
        <end position="347"/>
    </location>
</feature>
<dbReference type="PANTHER" id="PTHR32133:SF359">
    <property type="entry name" value="F-BOX DOMAIN-CONTAINING PROTEIN"/>
    <property type="match status" value="1"/>
</dbReference>
<dbReference type="InterPro" id="IPR011043">
    <property type="entry name" value="Gal_Oxase/kelch_b-propeller"/>
</dbReference>